<proteinExistence type="predicted"/>
<dbReference type="Proteomes" id="UP000567179">
    <property type="component" value="Unassembled WGS sequence"/>
</dbReference>
<protein>
    <submittedName>
        <fullName evidence="2">Uncharacterized protein</fullName>
    </submittedName>
</protein>
<evidence type="ECO:0000256" key="1">
    <source>
        <dbReference type="SAM" id="MobiDB-lite"/>
    </source>
</evidence>
<evidence type="ECO:0000313" key="2">
    <source>
        <dbReference type="EMBL" id="KAF5328653.1"/>
    </source>
</evidence>
<reference evidence="2 3" key="1">
    <citation type="journal article" date="2020" name="ISME J.">
        <title>Uncovering the hidden diversity of litter-decomposition mechanisms in mushroom-forming fungi.</title>
        <authorList>
            <person name="Floudas D."/>
            <person name="Bentzer J."/>
            <person name="Ahren D."/>
            <person name="Johansson T."/>
            <person name="Persson P."/>
            <person name="Tunlid A."/>
        </authorList>
    </citation>
    <scope>NUCLEOTIDE SEQUENCE [LARGE SCALE GENOMIC DNA]</scope>
    <source>
        <strain evidence="2 3">CBS 101986</strain>
    </source>
</reference>
<sequence length="291" mass="32541">MPSTRPGSGSKPSKSRLKPYGDTLRQQTPATSHHEIPPNDNCIQKRFPNFVPRNSLDIINLAGLAYEGPTDQASICAYLDIMQQSYVPYLMEKHNCTAEQAARAVSRDIDLTIGRMSATDTIGAKPRPGQKIWVRVMPSWPEYSIRLWASSADVQLFGMDFILSATGAPINLSHRFKLHTTAWIHGPGRMGDLEPFKMQLPPGTSRAYDRFLGPPGAGEELYMVGEEQTILIEDRLGPDPREVAQLNLGDDSDVKPLVTLLRFTIPKHPVHKGRKLHPGFKYDEVQWSIDE</sequence>
<accession>A0A8H5BSS5</accession>
<dbReference type="OrthoDB" id="2628807at2759"/>
<organism evidence="2 3">
    <name type="scientific">Psilocybe cf. subviscida</name>
    <dbReference type="NCBI Taxonomy" id="2480587"/>
    <lineage>
        <taxon>Eukaryota</taxon>
        <taxon>Fungi</taxon>
        <taxon>Dikarya</taxon>
        <taxon>Basidiomycota</taxon>
        <taxon>Agaricomycotina</taxon>
        <taxon>Agaricomycetes</taxon>
        <taxon>Agaricomycetidae</taxon>
        <taxon>Agaricales</taxon>
        <taxon>Agaricineae</taxon>
        <taxon>Strophariaceae</taxon>
        <taxon>Psilocybe</taxon>
    </lineage>
</organism>
<evidence type="ECO:0000313" key="3">
    <source>
        <dbReference type="Proteomes" id="UP000567179"/>
    </source>
</evidence>
<comment type="caution">
    <text evidence="2">The sequence shown here is derived from an EMBL/GenBank/DDBJ whole genome shotgun (WGS) entry which is preliminary data.</text>
</comment>
<feature type="compositionally biased region" description="Polar residues" evidence="1">
    <location>
        <begin position="1"/>
        <end position="12"/>
    </location>
</feature>
<feature type="region of interest" description="Disordered" evidence="1">
    <location>
        <begin position="1"/>
        <end position="41"/>
    </location>
</feature>
<dbReference type="AlphaFoldDB" id="A0A8H5BSS5"/>
<dbReference type="EMBL" id="JAACJJ010000003">
    <property type="protein sequence ID" value="KAF5328653.1"/>
    <property type="molecule type" value="Genomic_DNA"/>
</dbReference>
<name>A0A8H5BSS5_9AGAR</name>
<gene>
    <name evidence="2" type="ORF">D9619_011671</name>
</gene>
<keyword evidence="3" id="KW-1185">Reference proteome</keyword>